<protein>
    <recommendedName>
        <fullName evidence="2">Histidine phosphatase family protein</fullName>
    </recommendedName>
</protein>
<sequence>MIEIILARHGETEWNVGEIFRGRIDIELNETGIKQAELLAEYLSDLKIDAIYSSPLKRALKTSEIIAGYHKLDVEITPGLIDFNYGKWQGLSHQEVKDKYKELYAEWIKNPHQVEMPAGESLDKVRGRAMGVVDDVIAKYEGTVVLVSHRVVNKVLICALLRLDDSHFWNIKQDTCGITTFTYENRRCILTKHNDTSYLKPIQKAPLSDF</sequence>
<gene>
    <name evidence="1" type="ORF">S01H1_06932</name>
</gene>
<comment type="caution">
    <text evidence="1">The sequence shown here is derived from an EMBL/GenBank/DDBJ whole genome shotgun (WGS) entry which is preliminary data.</text>
</comment>
<dbReference type="AlphaFoldDB" id="X0T828"/>
<evidence type="ECO:0008006" key="2">
    <source>
        <dbReference type="Google" id="ProtNLM"/>
    </source>
</evidence>
<dbReference type="SMART" id="SM00855">
    <property type="entry name" value="PGAM"/>
    <property type="match status" value="1"/>
</dbReference>
<organism evidence="1">
    <name type="scientific">marine sediment metagenome</name>
    <dbReference type="NCBI Taxonomy" id="412755"/>
    <lineage>
        <taxon>unclassified sequences</taxon>
        <taxon>metagenomes</taxon>
        <taxon>ecological metagenomes</taxon>
    </lineage>
</organism>
<proteinExistence type="predicted"/>
<dbReference type="SUPFAM" id="SSF53254">
    <property type="entry name" value="Phosphoglycerate mutase-like"/>
    <property type="match status" value="1"/>
</dbReference>
<dbReference type="InterPro" id="IPR013078">
    <property type="entry name" value="His_Pase_superF_clade-1"/>
</dbReference>
<dbReference type="Gene3D" id="3.40.50.1240">
    <property type="entry name" value="Phosphoglycerate mutase-like"/>
    <property type="match status" value="1"/>
</dbReference>
<name>X0T828_9ZZZZ</name>
<dbReference type="InterPro" id="IPR029033">
    <property type="entry name" value="His_PPase_superfam"/>
</dbReference>
<dbReference type="GO" id="GO:0016791">
    <property type="term" value="F:phosphatase activity"/>
    <property type="evidence" value="ECO:0007669"/>
    <property type="project" value="TreeGrafter"/>
</dbReference>
<reference evidence="1" key="1">
    <citation type="journal article" date="2014" name="Front. Microbiol.">
        <title>High frequency of phylogenetically diverse reductive dehalogenase-homologous genes in deep subseafloor sedimentary metagenomes.</title>
        <authorList>
            <person name="Kawai M."/>
            <person name="Futagami T."/>
            <person name="Toyoda A."/>
            <person name="Takaki Y."/>
            <person name="Nishi S."/>
            <person name="Hori S."/>
            <person name="Arai W."/>
            <person name="Tsubouchi T."/>
            <person name="Morono Y."/>
            <person name="Uchiyama I."/>
            <person name="Ito T."/>
            <person name="Fujiyama A."/>
            <person name="Inagaki F."/>
            <person name="Takami H."/>
        </authorList>
    </citation>
    <scope>NUCLEOTIDE SEQUENCE</scope>
    <source>
        <strain evidence="1">Expedition CK06-06</strain>
    </source>
</reference>
<dbReference type="PANTHER" id="PTHR48100">
    <property type="entry name" value="BROAD-SPECIFICITY PHOSPHATASE YOR283W-RELATED"/>
    <property type="match status" value="1"/>
</dbReference>
<dbReference type="InterPro" id="IPR001345">
    <property type="entry name" value="PG/BPGM_mutase_AS"/>
</dbReference>
<dbReference type="Pfam" id="PF00300">
    <property type="entry name" value="His_Phos_1"/>
    <property type="match status" value="1"/>
</dbReference>
<accession>X0T828</accession>
<evidence type="ECO:0000313" key="1">
    <source>
        <dbReference type="EMBL" id="GAF84352.1"/>
    </source>
</evidence>
<dbReference type="InterPro" id="IPR050275">
    <property type="entry name" value="PGM_Phosphatase"/>
</dbReference>
<dbReference type="CDD" id="cd07067">
    <property type="entry name" value="HP_PGM_like"/>
    <property type="match status" value="1"/>
</dbReference>
<dbReference type="PROSITE" id="PS00175">
    <property type="entry name" value="PG_MUTASE"/>
    <property type="match status" value="1"/>
</dbReference>
<dbReference type="EMBL" id="BARS01003574">
    <property type="protein sequence ID" value="GAF84352.1"/>
    <property type="molecule type" value="Genomic_DNA"/>
</dbReference>